<comment type="caution">
    <text evidence="2">The sequence shown here is derived from an EMBL/GenBank/DDBJ whole genome shotgun (WGS) entry which is preliminary data.</text>
</comment>
<dbReference type="Proteomes" id="UP000193648">
    <property type="component" value="Unassembled WGS sequence"/>
</dbReference>
<dbReference type="EMBL" id="MCFF01000032">
    <property type="protein sequence ID" value="ORZ10069.1"/>
    <property type="molecule type" value="Genomic_DNA"/>
</dbReference>
<dbReference type="RefSeq" id="XP_021879159.1">
    <property type="nucleotide sequence ID" value="XM_022028979.1"/>
</dbReference>
<name>A0A1Y2GGD1_9FUNG</name>
<accession>A0A1Y2GGD1</accession>
<dbReference type="GeneID" id="33570822"/>
<feature type="region of interest" description="Disordered" evidence="1">
    <location>
        <begin position="34"/>
        <end position="53"/>
    </location>
</feature>
<evidence type="ECO:0000256" key="1">
    <source>
        <dbReference type="SAM" id="MobiDB-lite"/>
    </source>
</evidence>
<gene>
    <name evidence="2" type="ORF">BCR41DRAFT_398610</name>
</gene>
<feature type="compositionally biased region" description="Polar residues" evidence="1">
    <location>
        <begin position="34"/>
        <end position="52"/>
    </location>
</feature>
<reference evidence="2 3" key="1">
    <citation type="submission" date="2016-07" db="EMBL/GenBank/DDBJ databases">
        <title>Pervasive Adenine N6-methylation of Active Genes in Fungi.</title>
        <authorList>
            <consortium name="DOE Joint Genome Institute"/>
            <person name="Mondo S.J."/>
            <person name="Dannebaum R.O."/>
            <person name="Kuo R.C."/>
            <person name="Labutti K."/>
            <person name="Haridas S."/>
            <person name="Kuo A."/>
            <person name="Salamov A."/>
            <person name="Ahrendt S.R."/>
            <person name="Lipzen A."/>
            <person name="Sullivan W."/>
            <person name="Andreopoulos W.B."/>
            <person name="Clum A."/>
            <person name="Lindquist E."/>
            <person name="Daum C."/>
            <person name="Ramamoorthy G.K."/>
            <person name="Gryganskyi A."/>
            <person name="Culley D."/>
            <person name="Magnuson J.K."/>
            <person name="James T.Y."/>
            <person name="O'Malley M.A."/>
            <person name="Stajich J.E."/>
            <person name="Spatafora J.W."/>
            <person name="Visel A."/>
            <person name="Grigoriev I.V."/>
        </authorList>
    </citation>
    <scope>NUCLEOTIDE SEQUENCE [LARGE SCALE GENOMIC DNA]</scope>
    <source>
        <strain evidence="2 3">NRRL 3116</strain>
    </source>
</reference>
<evidence type="ECO:0000313" key="2">
    <source>
        <dbReference type="EMBL" id="ORZ10069.1"/>
    </source>
</evidence>
<dbReference type="AlphaFoldDB" id="A0A1Y2GGD1"/>
<sequence>MTESRIFGKKAYQKGTSTPQDLLLPPNPVLQTNFSESKFSTDSPFRTNSDLTSELRDPEKSLCSRCLPPPRSSLENLIWKSPYLTVLQEMRFVELNDTARSILNTNWSRRPELKHACVKMLAGCILLKPGKQAALAAYVEVYCRAQAIDIYEERTEQTIDDATCSMLPISVQDPQGSLKGFEISNSTGIFLNQNSIDEAQKFLNKSKRPGVGEEDQILQLRSNFHHIATCFLSRAPSTIVESPLMQPLTLFMLAESQSLGKGTARIAAELSNEIAENILKNEEGALF</sequence>
<organism evidence="2 3">
    <name type="scientific">Lobosporangium transversale</name>
    <dbReference type="NCBI Taxonomy" id="64571"/>
    <lineage>
        <taxon>Eukaryota</taxon>
        <taxon>Fungi</taxon>
        <taxon>Fungi incertae sedis</taxon>
        <taxon>Mucoromycota</taxon>
        <taxon>Mortierellomycotina</taxon>
        <taxon>Mortierellomycetes</taxon>
        <taxon>Mortierellales</taxon>
        <taxon>Mortierellaceae</taxon>
        <taxon>Lobosporangium</taxon>
    </lineage>
</organism>
<proteinExistence type="predicted"/>
<protein>
    <submittedName>
        <fullName evidence="2">Uncharacterized protein</fullName>
    </submittedName>
</protein>
<feature type="region of interest" description="Disordered" evidence="1">
    <location>
        <begin position="1"/>
        <end position="24"/>
    </location>
</feature>
<evidence type="ECO:0000313" key="3">
    <source>
        <dbReference type="Proteomes" id="UP000193648"/>
    </source>
</evidence>
<dbReference type="OrthoDB" id="2440573at2759"/>
<keyword evidence="3" id="KW-1185">Reference proteome</keyword>
<dbReference type="InParanoid" id="A0A1Y2GGD1"/>